<evidence type="ECO:0000259" key="8">
    <source>
        <dbReference type="Pfam" id="PF08281"/>
    </source>
</evidence>
<dbReference type="GO" id="GO:0006352">
    <property type="term" value="P:DNA-templated transcription initiation"/>
    <property type="evidence" value="ECO:0007669"/>
    <property type="project" value="InterPro"/>
</dbReference>
<evidence type="ECO:0000256" key="4">
    <source>
        <dbReference type="ARBA" id="ARBA00023125"/>
    </source>
</evidence>
<organism evidence="9 10">
    <name type="scientific">Candidatus Giovannonibacteria bacterium GW2011_GWA2_44_26</name>
    <dbReference type="NCBI Taxonomy" id="1618648"/>
    <lineage>
        <taxon>Bacteria</taxon>
        <taxon>Candidatus Giovannoniibacteriota</taxon>
    </lineage>
</organism>
<evidence type="ECO:0000256" key="2">
    <source>
        <dbReference type="ARBA" id="ARBA00023015"/>
    </source>
</evidence>
<dbReference type="Proteomes" id="UP000033945">
    <property type="component" value="Unassembled WGS sequence"/>
</dbReference>
<name>A0A0G1L4E0_9BACT</name>
<dbReference type="SUPFAM" id="SSF88659">
    <property type="entry name" value="Sigma3 and sigma4 domains of RNA polymerase sigma factors"/>
    <property type="match status" value="1"/>
</dbReference>
<dbReference type="InterPro" id="IPR013324">
    <property type="entry name" value="RNA_pol_sigma_r3/r4-like"/>
</dbReference>
<dbReference type="NCBIfam" id="TIGR02937">
    <property type="entry name" value="sigma70-ECF"/>
    <property type="match status" value="1"/>
</dbReference>
<dbReference type="SUPFAM" id="SSF88946">
    <property type="entry name" value="Sigma2 domain of RNA polymerase sigma factors"/>
    <property type="match status" value="1"/>
</dbReference>
<keyword evidence="2 6" id="KW-0805">Transcription regulation</keyword>
<feature type="domain" description="RNA polymerase sigma-70 region 2" evidence="7">
    <location>
        <begin position="23"/>
        <end position="80"/>
    </location>
</feature>
<dbReference type="Pfam" id="PF08281">
    <property type="entry name" value="Sigma70_r4_2"/>
    <property type="match status" value="1"/>
</dbReference>
<dbReference type="InterPro" id="IPR007627">
    <property type="entry name" value="RNA_pol_sigma70_r2"/>
</dbReference>
<keyword evidence="5 6" id="KW-0804">Transcription</keyword>
<dbReference type="PANTHER" id="PTHR43133">
    <property type="entry name" value="RNA POLYMERASE ECF-TYPE SIGMA FACTO"/>
    <property type="match status" value="1"/>
</dbReference>
<dbReference type="InterPro" id="IPR013325">
    <property type="entry name" value="RNA_pol_sigma_r2"/>
</dbReference>
<evidence type="ECO:0000313" key="9">
    <source>
        <dbReference type="EMBL" id="KKT63467.1"/>
    </source>
</evidence>
<reference evidence="9 10" key="1">
    <citation type="journal article" date="2015" name="Nature">
        <title>rRNA introns, odd ribosomes, and small enigmatic genomes across a large radiation of phyla.</title>
        <authorList>
            <person name="Brown C.T."/>
            <person name="Hug L.A."/>
            <person name="Thomas B.C."/>
            <person name="Sharon I."/>
            <person name="Castelle C.J."/>
            <person name="Singh A."/>
            <person name="Wilkins M.J."/>
            <person name="Williams K.H."/>
            <person name="Banfield J.F."/>
        </authorList>
    </citation>
    <scope>NUCLEOTIDE SEQUENCE [LARGE SCALE GENOMIC DNA]</scope>
</reference>
<comment type="caution">
    <text evidence="9">The sequence shown here is derived from an EMBL/GenBank/DDBJ whole genome shotgun (WGS) entry which is preliminary data.</text>
</comment>
<dbReference type="InterPro" id="IPR014284">
    <property type="entry name" value="RNA_pol_sigma-70_dom"/>
</dbReference>
<evidence type="ECO:0000256" key="3">
    <source>
        <dbReference type="ARBA" id="ARBA00023082"/>
    </source>
</evidence>
<keyword evidence="3 6" id="KW-0731">Sigma factor</keyword>
<accession>A0A0G1L4E0</accession>
<evidence type="ECO:0000256" key="5">
    <source>
        <dbReference type="ARBA" id="ARBA00023163"/>
    </source>
</evidence>
<comment type="similarity">
    <text evidence="1 6">Belongs to the sigma-70 factor family. ECF subfamily.</text>
</comment>
<sequence length="153" mass="18062">MEPSDAKLILGYFSGDEKALEILFGRYFKQVYRFAHSYSKNSEDAEDITQKTFLKAWRNLKKFDQSKNFKTWIFSIAKALLPTELSEKTEKFRNLALAVSRLPQKYGDVITLRYEEYLSFSEISRFLGEKLNTIKSRHRRALMMLKSAFLHQK</sequence>
<feature type="domain" description="RNA polymerase sigma factor 70 region 4 type 2" evidence="8">
    <location>
        <begin position="94"/>
        <end position="145"/>
    </location>
</feature>
<dbReference type="Gene3D" id="1.10.1740.10">
    <property type="match status" value="1"/>
</dbReference>
<gene>
    <name evidence="9" type="ORF">UW55_C0003G0035</name>
</gene>
<dbReference type="PROSITE" id="PS01063">
    <property type="entry name" value="SIGMA70_ECF"/>
    <property type="match status" value="1"/>
</dbReference>
<dbReference type="GO" id="GO:0003677">
    <property type="term" value="F:DNA binding"/>
    <property type="evidence" value="ECO:0007669"/>
    <property type="project" value="UniProtKB-KW"/>
</dbReference>
<dbReference type="AlphaFoldDB" id="A0A0G1L4E0"/>
<evidence type="ECO:0000256" key="6">
    <source>
        <dbReference type="RuleBase" id="RU000716"/>
    </source>
</evidence>
<dbReference type="GO" id="GO:0016987">
    <property type="term" value="F:sigma factor activity"/>
    <property type="evidence" value="ECO:0007669"/>
    <property type="project" value="UniProtKB-KW"/>
</dbReference>
<proteinExistence type="inferred from homology"/>
<protein>
    <recommendedName>
        <fullName evidence="6">RNA polymerase sigma factor</fullName>
    </recommendedName>
</protein>
<dbReference type="EMBL" id="LCIT01000003">
    <property type="protein sequence ID" value="KKT63467.1"/>
    <property type="molecule type" value="Genomic_DNA"/>
</dbReference>
<evidence type="ECO:0000313" key="10">
    <source>
        <dbReference type="Proteomes" id="UP000033945"/>
    </source>
</evidence>
<dbReference type="InterPro" id="IPR039425">
    <property type="entry name" value="RNA_pol_sigma-70-like"/>
</dbReference>
<dbReference type="PANTHER" id="PTHR43133:SF8">
    <property type="entry name" value="RNA POLYMERASE SIGMA FACTOR HI_1459-RELATED"/>
    <property type="match status" value="1"/>
</dbReference>
<dbReference type="Pfam" id="PF04542">
    <property type="entry name" value="Sigma70_r2"/>
    <property type="match status" value="1"/>
</dbReference>
<dbReference type="InterPro" id="IPR036388">
    <property type="entry name" value="WH-like_DNA-bd_sf"/>
</dbReference>
<dbReference type="InterPro" id="IPR013249">
    <property type="entry name" value="RNA_pol_sigma70_r4_t2"/>
</dbReference>
<dbReference type="InterPro" id="IPR000838">
    <property type="entry name" value="RNA_pol_sigma70_ECF_CS"/>
</dbReference>
<evidence type="ECO:0000256" key="1">
    <source>
        <dbReference type="ARBA" id="ARBA00010641"/>
    </source>
</evidence>
<dbReference type="CDD" id="cd06171">
    <property type="entry name" value="Sigma70_r4"/>
    <property type="match status" value="1"/>
</dbReference>
<dbReference type="Gene3D" id="1.10.10.10">
    <property type="entry name" value="Winged helix-like DNA-binding domain superfamily/Winged helix DNA-binding domain"/>
    <property type="match status" value="1"/>
</dbReference>
<keyword evidence="4 6" id="KW-0238">DNA-binding</keyword>
<evidence type="ECO:0000259" key="7">
    <source>
        <dbReference type="Pfam" id="PF04542"/>
    </source>
</evidence>